<dbReference type="Proteomes" id="UP000034175">
    <property type="component" value="Unassembled WGS sequence"/>
</dbReference>
<keyword evidence="2" id="KW-0812">Transmembrane</keyword>
<feature type="region of interest" description="Disordered" evidence="1">
    <location>
        <begin position="2638"/>
        <end position="2657"/>
    </location>
</feature>
<accession>A0A0G1P297</accession>
<dbReference type="SUPFAM" id="SSF89372">
    <property type="entry name" value="Fucose-specific lectin"/>
    <property type="match status" value="1"/>
</dbReference>
<reference evidence="3 4" key="1">
    <citation type="journal article" date="2015" name="Nature">
        <title>rRNA introns, odd ribosomes, and small enigmatic genomes across a large radiation of phyla.</title>
        <authorList>
            <person name="Brown C.T."/>
            <person name="Hug L.A."/>
            <person name="Thomas B.C."/>
            <person name="Sharon I."/>
            <person name="Castelle C.J."/>
            <person name="Singh A."/>
            <person name="Wilkins M.J."/>
            <person name="Williams K.H."/>
            <person name="Banfield J.F."/>
        </authorList>
    </citation>
    <scope>NUCLEOTIDE SEQUENCE [LARGE SCALE GENOMIC DNA]</scope>
</reference>
<dbReference type="PATRIC" id="fig|1619042.3.peg.303"/>
<dbReference type="EMBL" id="LCMA01000007">
    <property type="protein sequence ID" value="KKU26732.1"/>
    <property type="molecule type" value="Genomic_DNA"/>
</dbReference>
<dbReference type="Gene3D" id="2.120.10.70">
    <property type="entry name" value="Fucose-specific lectin"/>
    <property type="match status" value="1"/>
</dbReference>
<name>A0A0G1P297_9BACT</name>
<feature type="transmembrane region" description="Helical" evidence="2">
    <location>
        <begin position="45"/>
        <end position="64"/>
    </location>
</feature>
<keyword evidence="2" id="KW-1133">Transmembrane helix</keyword>
<evidence type="ECO:0000256" key="2">
    <source>
        <dbReference type="SAM" id="Phobius"/>
    </source>
</evidence>
<evidence type="ECO:0000256" key="1">
    <source>
        <dbReference type="SAM" id="MobiDB-lite"/>
    </source>
</evidence>
<protein>
    <submittedName>
        <fullName evidence="3">Carbohydrate binding family 6</fullName>
    </submittedName>
</protein>
<dbReference type="PROSITE" id="PS51257">
    <property type="entry name" value="PROKAR_LIPOPROTEIN"/>
    <property type="match status" value="1"/>
</dbReference>
<evidence type="ECO:0000313" key="4">
    <source>
        <dbReference type="Proteomes" id="UP000034175"/>
    </source>
</evidence>
<evidence type="ECO:0000313" key="3">
    <source>
        <dbReference type="EMBL" id="KKU26732.1"/>
    </source>
</evidence>
<comment type="caution">
    <text evidence="3">The sequence shown here is derived from an EMBL/GenBank/DDBJ whole genome shotgun (WGS) entry which is preliminary data.</text>
</comment>
<gene>
    <name evidence="3" type="ORF">UX39_C0007G0005</name>
</gene>
<keyword evidence="2" id="KW-0472">Membrane</keyword>
<proteinExistence type="predicted"/>
<organism evidence="3 4">
    <name type="scientific">Candidatus Magasanikbacteria bacterium GW2011_GWA2_46_17</name>
    <dbReference type="NCBI Taxonomy" id="1619042"/>
    <lineage>
        <taxon>Bacteria</taxon>
        <taxon>Candidatus Magasanikiibacteriota</taxon>
    </lineage>
</organism>
<sequence>MKNSKFEYRNSKQIKNLKSKISKLFGFLNFSIVSCFGFRASDLRVKIFGFFLVIFFTFLFFGHAQQSYALTRQIPLSGQLLTPAKSAVPDGDYTMRFAIYDKDRAVSDPYPSDADSASRIWTETQTVKVERGLWKAVLGTTTALPDTLNFEAGTYFLGIRINTDPEMVPRKKILPVPLAINSESVGGAKPGTGADNILQLDSSGAINIAGNITTAGIIQAANVIAGSIDLPADSVLTGDIFDGTISTIDLADGSITTVKLADGAVASAKLGDSSVATAKLQDAAVTVSKIADGAITTVKLSDGSITTAKLADLAVTTAKIADASITVAKLATGDLHFQNTDIGTTSLSFGLGTGTAIGANNFSITASSAASKPAVRYNGSSGKWQVSNDGTTFADIASATSASLQGAYDAGNTITTADGRNILFTLADTATDSSFIVNIQGTGNFFQIQDAGTPIFTVADGGNFNMHGNRIINLSRLDGNPSGVFSYTTVDTRDMWTVNTSLVLDSSNYPHILYYGTGGDASIADWDGTQWTITDFDSTGTRGRDNDLVIDGAGVKHAVYREDITSDSNLLYAKYVGSGGSCSGSAAWDCTTVDTTGDLATYGTSIDFDSSNVPHISYYDQTNGDLKHAWFVGSGGSCSGSAAWNCETVESANNVGRYSSIAINRATGVTHIIYYDNTNGDLRYVKYSGGSWGAPVILDGQAGCIATGCGSRNAGYESYGSNLVLNSSGNPRVAYNDYSSDDLYYAYSNDGGTTWTTNLIEGGAGATGTGCATSGNYGTYPSLAVDSSGNPNISYRNYSSNDLRYASNNGSSWTCQTLDSTNDVGSDTSIKMTSADKVYISYKDSTNRDVKLASDNYQKLNIYSDVAIMGETGNLGIGVSNPAERLDVSGNIKASGNISSSNVVSGTNVTASNSATLPAVYGSSSSSANLTLSSTSSSSSKGNIYINPGGQKTVIGNSSASSSVATAGLQIAPNYLYVQYRYYNPGTGYTYSGNTSEANSYGGTPFTLVSAIGDMAYFGSYQPFNSLEVDLAALGVGGAVVWEYYNGATWASVAGLSDGTANLTQDGIVSWTSALTSSSVNSYTAYWIRANITTTAYTTVPTANSTIIGQFGSAAAPLVASLIQPAGIADSSAWSASGTMLGINTPLGFLGNWVDLQRNGTSFLRACVPGSGGGCDGLFVTGGDTGFAAIHGLSYFGSSGVVGETATGDYDAAGLYGISKGSAVGDALRLTSSTLTTGRLAYLTQNTSAFSGTGLLMNFANGSGSFTGNFVDLQSNGTSKFVITSGGNVGIGTGTINAASTLQVQKAGGTGTTNPLEVRIRNSTSQGSSQIVFEEGSQGDNFKIRYHSLSSSSNNWLEFFGGNDAIPRLTVKRDADSGYGQIGINVASGSDPLGNLDIRQYANGDQILYARRNTDTGPTGNLVQFQNAAGTGTLFEISVTGKVGINTGSLLGHLDIRQITNGDNIIYARRNTDTTPSGNFIQFQNAAGSSTLFAVNVNGDISLGESTNIISTDATYWLKFSGAGGSRFVIDSDNFFNSPDTDDFSIYRVNTSGTPLFRIQGAGTDVGNVGIGLASPTARLHVQGGATSSGATTMTASNGATTFTTSASITINTGNYIIPTTTTGQARSVTVGGTGTSFTVSPAFSANVSAETFTIYPAITNLADNSGNTGFFLQGSTRNVGINTVSPSGNLDIRQVADGNQVIYARRNTDTTPTGNFIQFQNAAGSSTLFAVDVSGNITTGGGGLDTNGGTINLGSSNIISTDASSWLKFSAEGGSRFVLDSNNSVNGSDTDDFSVYRVNTSGTPLFRIQGAGTDIGNVGIGLASPTSRLHVQGGTTSSGAITMTASNGATTFTTSASITINTGDYIIPTTTTGQARSVTVGGTGTSFTVSPDFSADVTAETFTINPAITNLADNSGNTGFFLQGSTRNIGVGTMRPLHTLDVSGDAHFKGNPNVITLGNDSGMTYGYITIQGGGVNGVGIKSDANSGGNAFLLGSSDVGIIVNSSGNVGVNITSPTARLHVQGGTTSSGATTMTASNGATTFTTSASITINTGDYIIPTTTTGQARSVTIGGTGTSFTISPAFSADVTAETFTIYPAITNLADNSGNTGFFLQGSTRKVGIGTASPQANLQVAGDGFFGGDTGSCLGGVCSGNTAAGIGVRIFYDTTFGVGRIFSFDYATGTGKDLILQYNGGLGGGNVGINTTSTSGNLDIRQIADGNQVIYARRNTDTSPTGNFIQFQNTVPNATLFEVDVNGNVGIGRGSTTSYKLEVSGSSAGVIDLVRLQNSNGPTNNYGAQLLFSALRTTSGLTNIAGVSGIITDITNSAYKGALILSTADNAAPAERARIDNVGNVILGVNVTSGTTTIDLGGTGTANAVCHTTQTGTDNEGLVDCTSAPIADYAEMYPVANDVDYGDIAAVGTKLLKTKNGDNIAQLVKSSTPYQSTIIGIISNNYGDFTSAGYNIKKEDNPKPVALNGRVPVKVSLENGPIAAGDPLTSSSTPGVAMKAAATGYVIGKALEGFAPSPQPSPAGRGGEGEGKILVFVNPGWYTVPTGPLVQGSDSDFDTINVGGLATVKDLVVTGLARIKGDLIVEGKVRGDLDVEGIIKTKGIVGGWRSYENHFLNSRFENDFTVTVSHPEQSEGSQDSSATPQNDKGASWEYHKINLATDSLAGSKAVLDHSFNFKPADDENGASWRFMVKVAGGEGVFHFGLYADEQNYALIKNGTEPNTVKFETCSAGECTATDNIAVDPYSENRNYVIMIKTGEAKLLIDGVKAATHTANIPASSILHFHEDLTATQDAVQSAALDYLGVMVGRYEAF</sequence>